<keyword evidence="4 5" id="KW-0472">Membrane</keyword>
<evidence type="ECO:0000256" key="5">
    <source>
        <dbReference type="SAM" id="Phobius"/>
    </source>
</evidence>
<accession>A0A2N9LAP3</accession>
<keyword evidence="2 5" id="KW-0812">Transmembrane</keyword>
<evidence type="ECO:0000256" key="3">
    <source>
        <dbReference type="ARBA" id="ARBA00022989"/>
    </source>
</evidence>
<organism evidence="7 8">
    <name type="scientific">Candidatus Sulfuritelmatomonas gaucii</name>
    <dbReference type="NCBI Taxonomy" id="2043161"/>
    <lineage>
        <taxon>Bacteria</taxon>
        <taxon>Pseudomonadati</taxon>
        <taxon>Acidobacteriota</taxon>
        <taxon>Terriglobia</taxon>
        <taxon>Terriglobales</taxon>
        <taxon>Acidobacteriaceae</taxon>
        <taxon>Candidatus Sulfuritelmatomonas</taxon>
    </lineage>
</organism>
<evidence type="ECO:0000256" key="4">
    <source>
        <dbReference type="ARBA" id="ARBA00023136"/>
    </source>
</evidence>
<evidence type="ECO:0000313" key="8">
    <source>
        <dbReference type="Proteomes" id="UP000239735"/>
    </source>
</evidence>
<name>A0A2N9LAP3_9BACT</name>
<dbReference type="AlphaFoldDB" id="A0A2N9LAP3"/>
<gene>
    <name evidence="7" type="ORF">SBA5_290200</name>
</gene>
<evidence type="ECO:0000256" key="1">
    <source>
        <dbReference type="ARBA" id="ARBA00004141"/>
    </source>
</evidence>
<dbReference type="InterPro" id="IPR007829">
    <property type="entry name" value="TM2"/>
</dbReference>
<protein>
    <recommendedName>
        <fullName evidence="6">TM2 domain-containing protein</fullName>
    </recommendedName>
</protein>
<feature type="domain" description="TM2" evidence="6">
    <location>
        <begin position="25"/>
        <end position="70"/>
    </location>
</feature>
<evidence type="ECO:0000259" key="6">
    <source>
        <dbReference type="Pfam" id="PF05154"/>
    </source>
</evidence>
<sequence>MSSAPYPNAQAIFYQQYETVRRDEVVGILLALFLGTFGVHHFYLHRTGLGILYCCFCWTGIPTLLGFIECFFMPRRVREYNAIQAAAIAASLGIAVPGWGQPVNIPTGTSPVAAPVASFAQASGFVSAAGFVPAVVPAPPAAPAQAPCPNCQRVNPPGAKFCVGCGQAL</sequence>
<dbReference type="GO" id="GO:0016020">
    <property type="term" value="C:membrane"/>
    <property type="evidence" value="ECO:0007669"/>
    <property type="project" value="UniProtKB-SubCell"/>
</dbReference>
<dbReference type="Proteomes" id="UP000239735">
    <property type="component" value="Unassembled WGS sequence"/>
</dbReference>
<comment type="subcellular location">
    <subcellularLocation>
        <location evidence="1">Membrane</location>
        <topology evidence="1">Multi-pass membrane protein</topology>
    </subcellularLocation>
</comment>
<feature type="transmembrane region" description="Helical" evidence="5">
    <location>
        <begin position="50"/>
        <end position="68"/>
    </location>
</feature>
<keyword evidence="3 5" id="KW-1133">Transmembrane helix</keyword>
<dbReference type="EMBL" id="OKRB01000085">
    <property type="protein sequence ID" value="SPE20346.1"/>
    <property type="molecule type" value="Genomic_DNA"/>
</dbReference>
<evidence type="ECO:0000313" key="7">
    <source>
        <dbReference type="EMBL" id="SPE20346.1"/>
    </source>
</evidence>
<feature type="transmembrane region" description="Helical" evidence="5">
    <location>
        <begin position="25"/>
        <end position="44"/>
    </location>
</feature>
<evidence type="ECO:0000256" key="2">
    <source>
        <dbReference type="ARBA" id="ARBA00022692"/>
    </source>
</evidence>
<dbReference type="OrthoDB" id="9816361at2"/>
<dbReference type="Pfam" id="PF05154">
    <property type="entry name" value="TM2"/>
    <property type="match status" value="1"/>
</dbReference>
<reference evidence="8" key="1">
    <citation type="submission" date="2018-02" db="EMBL/GenBank/DDBJ databases">
        <authorList>
            <person name="Hausmann B."/>
        </authorList>
    </citation>
    <scope>NUCLEOTIDE SEQUENCE [LARGE SCALE GENOMIC DNA]</scope>
    <source>
        <strain evidence="8">Peat soil MAG SbA5</strain>
    </source>
</reference>
<proteinExistence type="predicted"/>